<evidence type="ECO:0000313" key="2">
    <source>
        <dbReference type="Proteomes" id="UP000625711"/>
    </source>
</evidence>
<comment type="caution">
    <text evidence="1">The sequence shown here is derived from an EMBL/GenBank/DDBJ whole genome shotgun (WGS) entry which is preliminary data.</text>
</comment>
<proteinExistence type="predicted"/>
<sequence>MTFDILSVSQRYLVQKYTNTPLYRSEYGTKIPHDGPPQIPGREGSSTPFCKRLDFYMLILLSPSKLQEISLRKKLLHKSIHSSKKNNI</sequence>
<dbReference type="EMBL" id="JAACXV010014286">
    <property type="protein sequence ID" value="KAF7268946.1"/>
    <property type="molecule type" value="Genomic_DNA"/>
</dbReference>
<organism evidence="1 2">
    <name type="scientific">Rhynchophorus ferrugineus</name>
    <name type="common">Red palm weevil</name>
    <name type="synonym">Curculio ferrugineus</name>
    <dbReference type="NCBI Taxonomy" id="354439"/>
    <lineage>
        <taxon>Eukaryota</taxon>
        <taxon>Metazoa</taxon>
        <taxon>Ecdysozoa</taxon>
        <taxon>Arthropoda</taxon>
        <taxon>Hexapoda</taxon>
        <taxon>Insecta</taxon>
        <taxon>Pterygota</taxon>
        <taxon>Neoptera</taxon>
        <taxon>Endopterygota</taxon>
        <taxon>Coleoptera</taxon>
        <taxon>Polyphaga</taxon>
        <taxon>Cucujiformia</taxon>
        <taxon>Curculionidae</taxon>
        <taxon>Dryophthorinae</taxon>
        <taxon>Rhynchophorus</taxon>
    </lineage>
</organism>
<dbReference type="Proteomes" id="UP000625711">
    <property type="component" value="Unassembled WGS sequence"/>
</dbReference>
<evidence type="ECO:0000313" key="1">
    <source>
        <dbReference type="EMBL" id="KAF7268946.1"/>
    </source>
</evidence>
<name>A0A834M1Z0_RHYFE</name>
<gene>
    <name evidence="1" type="ORF">GWI33_017975</name>
</gene>
<protein>
    <submittedName>
        <fullName evidence="1">Uncharacterized protein</fullName>
    </submittedName>
</protein>
<keyword evidence="2" id="KW-1185">Reference proteome</keyword>
<dbReference type="AlphaFoldDB" id="A0A834M1Z0"/>
<accession>A0A834M1Z0</accession>
<reference evidence="1" key="1">
    <citation type="submission" date="2020-08" db="EMBL/GenBank/DDBJ databases">
        <title>Genome sequencing and assembly of the red palm weevil Rhynchophorus ferrugineus.</title>
        <authorList>
            <person name="Dias G.B."/>
            <person name="Bergman C.M."/>
            <person name="Manee M."/>
        </authorList>
    </citation>
    <scope>NUCLEOTIDE SEQUENCE</scope>
    <source>
        <strain evidence="1">AA-2017</strain>
        <tissue evidence="1">Whole larva</tissue>
    </source>
</reference>